<evidence type="ECO:0008006" key="4">
    <source>
        <dbReference type="Google" id="ProtNLM"/>
    </source>
</evidence>
<feature type="transmembrane region" description="Helical" evidence="1">
    <location>
        <begin position="93"/>
        <end position="113"/>
    </location>
</feature>
<dbReference type="AlphaFoldDB" id="A0A9X0L5N4"/>
<dbReference type="Proteomes" id="UP000054223">
    <property type="component" value="Unassembled WGS sequence"/>
</dbReference>
<keyword evidence="1" id="KW-0812">Transmembrane</keyword>
<keyword evidence="1" id="KW-1133">Transmembrane helix</keyword>
<dbReference type="OrthoDB" id="7059775at2"/>
<evidence type="ECO:0000313" key="2">
    <source>
        <dbReference type="EMBL" id="KUG08899.1"/>
    </source>
</evidence>
<protein>
    <recommendedName>
        <fullName evidence="4">HdeD family acid-resistance protein</fullName>
    </recommendedName>
</protein>
<feature type="transmembrane region" description="Helical" evidence="1">
    <location>
        <begin position="67"/>
        <end position="87"/>
    </location>
</feature>
<keyword evidence="3" id="KW-1185">Reference proteome</keyword>
<sequence length="193" mass="21392">MIRSTLHTHWWILALRGLLAVMFGMATFLLPAFSLVILITLFAGYCLFDGILTLWSAARIHRDESRWWSLVVEGAISILAGVAAMVWPGLTSLVLLYLIAFWAIATGVFEIITAIRLRRELTGEWVMVLGGLLSVLLGVFLIVQPRTGALLVTWWISAYAFGFGIVLAVLAWRLRKQQTPPRNWPGTAGPAMG</sequence>
<dbReference type="Pfam" id="PF03729">
    <property type="entry name" value="DUF308"/>
    <property type="match status" value="2"/>
</dbReference>
<organism evidence="2 3">
    <name type="scientific">Solirubrum puertoriconensis</name>
    <dbReference type="NCBI Taxonomy" id="1751427"/>
    <lineage>
        <taxon>Bacteria</taxon>
        <taxon>Pseudomonadati</taxon>
        <taxon>Bacteroidota</taxon>
        <taxon>Cytophagia</taxon>
        <taxon>Cytophagales</taxon>
    </lineage>
</organism>
<gene>
    <name evidence="2" type="ORF">ASU33_12315</name>
</gene>
<dbReference type="InterPro" id="IPR005325">
    <property type="entry name" value="DUF308_memb"/>
</dbReference>
<dbReference type="PANTHER" id="PTHR34989:SF1">
    <property type="entry name" value="PROTEIN HDED"/>
    <property type="match status" value="1"/>
</dbReference>
<dbReference type="PANTHER" id="PTHR34989">
    <property type="entry name" value="PROTEIN HDED"/>
    <property type="match status" value="1"/>
</dbReference>
<evidence type="ECO:0000256" key="1">
    <source>
        <dbReference type="SAM" id="Phobius"/>
    </source>
</evidence>
<accession>A0A9X0L5N4</accession>
<name>A0A9X0L5N4_SOLP1</name>
<feature type="transmembrane region" description="Helical" evidence="1">
    <location>
        <begin position="36"/>
        <end position="55"/>
    </location>
</feature>
<proteinExistence type="predicted"/>
<evidence type="ECO:0000313" key="3">
    <source>
        <dbReference type="Proteomes" id="UP000054223"/>
    </source>
</evidence>
<keyword evidence="1" id="KW-0472">Membrane</keyword>
<feature type="transmembrane region" description="Helical" evidence="1">
    <location>
        <begin position="149"/>
        <end position="172"/>
    </location>
</feature>
<dbReference type="InterPro" id="IPR052712">
    <property type="entry name" value="Acid_resist_chaperone_HdeD"/>
</dbReference>
<feature type="transmembrane region" description="Helical" evidence="1">
    <location>
        <begin position="125"/>
        <end position="143"/>
    </location>
</feature>
<dbReference type="EMBL" id="LNAL01000006">
    <property type="protein sequence ID" value="KUG08899.1"/>
    <property type="molecule type" value="Genomic_DNA"/>
</dbReference>
<feature type="transmembrane region" description="Helical" evidence="1">
    <location>
        <begin position="12"/>
        <end position="30"/>
    </location>
</feature>
<dbReference type="RefSeq" id="WP_059070703.1">
    <property type="nucleotide sequence ID" value="NZ_LNAL01000006.1"/>
</dbReference>
<dbReference type="GO" id="GO:0005886">
    <property type="term" value="C:plasma membrane"/>
    <property type="evidence" value="ECO:0007669"/>
    <property type="project" value="TreeGrafter"/>
</dbReference>
<reference evidence="2 3" key="1">
    <citation type="submission" date="2015-11" db="EMBL/GenBank/DDBJ databases">
        <title>Solirubrum puertoriconensis gen. nov. an environmental bacteria isolated in Puerto Rico.</title>
        <authorList>
            <person name="Cuebas-Irizarry M.F."/>
            <person name="Montalvo-Rodriguez R."/>
        </authorList>
    </citation>
    <scope>NUCLEOTIDE SEQUENCE [LARGE SCALE GENOMIC DNA]</scope>
    <source>
        <strain evidence="2 3">MC1A</strain>
    </source>
</reference>
<comment type="caution">
    <text evidence="2">The sequence shown here is derived from an EMBL/GenBank/DDBJ whole genome shotgun (WGS) entry which is preliminary data.</text>
</comment>